<dbReference type="InterPro" id="IPR001646">
    <property type="entry name" value="5peptide_repeat"/>
</dbReference>
<accession>A0ABW6U7J9</accession>
<dbReference type="Pfam" id="PF13599">
    <property type="entry name" value="Pentapeptide_4"/>
    <property type="match status" value="1"/>
</dbReference>
<evidence type="ECO:0000256" key="1">
    <source>
        <dbReference type="SAM" id="MobiDB-lite"/>
    </source>
</evidence>
<organism evidence="2 3">
    <name type="scientific">Streptomyces nondiastaticus</name>
    <dbReference type="NCBI Taxonomy" id="3154512"/>
    <lineage>
        <taxon>Bacteria</taxon>
        <taxon>Bacillati</taxon>
        <taxon>Actinomycetota</taxon>
        <taxon>Actinomycetes</taxon>
        <taxon>Kitasatosporales</taxon>
        <taxon>Streptomycetaceae</taxon>
        <taxon>Streptomyces</taxon>
    </lineage>
</organism>
<reference evidence="2 3" key="1">
    <citation type="submission" date="2024-10" db="EMBL/GenBank/DDBJ databases">
        <title>The Natural Products Discovery Center: Release of the First 8490 Sequenced Strains for Exploring Actinobacteria Biosynthetic Diversity.</title>
        <authorList>
            <person name="Kalkreuter E."/>
            <person name="Kautsar S.A."/>
            <person name="Yang D."/>
            <person name="Bader C.D."/>
            <person name="Teijaro C.N."/>
            <person name="Fluegel L."/>
            <person name="Davis C.M."/>
            <person name="Simpson J.R."/>
            <person name="Lauterbach L."/>
            <person name="Steele A.D."/>
            <person name="Gui C."/>
            <person name="Meng S."/>
            <person name="Li G."/>
            <person name="Viehrig K."/>
            <person name="Ye F."/>
            <person name="Su P."/>
            <person name="Kiefer A.F."/>
            <person name="Nichols A."/>
            <person name="Cepeda A.J."/>
            <person name="Yan W."/>
            <person name="Fan B."/>
            <person name="Jiang Y."/>
            <person name="Adhikari A."/>
            <person name="Zheng C.-J."/>
            <person name="Schuster L."/>
            <person name="Cowan T.M."/>
            <person name="Smanski M.J."/>
            <person name="Chevrette M.G."/>
            <person name="De Carvalho L.P.S."/>
            <person name="Shen B."/>
        </authorList>
    </citation>
    <scope>NUCLEOTIDE SEQUENCE [LARGE SCALE GENOMIC DNA]</scope>
    <source>
        <strain evidence="2 3">NPDC001650</strain>
    </source>
</reference>
<evidence type="ECO:0000313" key="3">
    <source>
        <dbReference type="Proteomes" id="UP001602123"/>
    </source>
</evidence>
<proteinExistence type="predicted"/>
<dbReference type="Proteomes" id="UP001602123">
    <property type="component" value="Unassembled WGS sequence"/>
</dbReference>
<protein>
    <submittedName>
        <fullName evidence="2">Pentapeptide repeat-containing protein</fullName>
    </submittedName>
</protein>
<comment type="caution">
    <text evidence="2">The sequence shown here is derived from an EMBL/GenBank/DDBJ whole genome shotgun (WGS) entry which is preliminary data.</text>
</comment>
<gene>
    <name evidence="2" type="ORF">ACFYZM_31630</name>
</gene>
<evidence type="ECO:0000313" key="2">
    <source>
        <dbReference type="EMBL" id="MFF4220800.1"/>
    </source>
</evidence>
<dbReference type="PANTHER" id="PTHR14136:SF17">
    <property type="entry name" value="BTB_POZ DOMAIN-CONTAINING PROTEIN KCTD9"/>
    <property type="match status" value="1"/>
</dbReference>
<dbReference type="Pfam" id="PF00805">
    <property type="entry name" value="Pentapeptide"/>
    <property type="match status" value="1"/>
</dbReference>
<keyword evidence="3" id="KW-1185">Reference proteome</keyword>
<feature type="region of interest" description="Disordered" evidence="1">
    <location>
        <begin position="1"/>
        <end position="41"/>
    </location>
</feature>
<dbReference type="EMBL" id="JBIAUT010000017">
    <property type="protein sequence ID" value="MFF4220800.1"/>
    <property type="molecule type" value="Genomic_DNA"/>
</dbReference>
<dbReference type="Gene3D" id="2.160.20.80">
    <property type="entry name" value="E3 ubiquitin-protein ligase SopA"/>
    <property type="match status" value="1"/>
</dbReference>
<dbReference type="PANTHER" id="PTHR14136">
    <property type="entry name" value="BTB_POZ DOMAIN-CONTAINING PROTEIN KCTD9"/>
    <property type="match status" value="1"/>
</dbReference>
<dbReference type="RefSeq" id="WP_388633767.1">
    <property type="nucleotide sequence ID" value="NZ_JBIAUT010000017.1"/>
</dbReference>
<dbReference type="InterPro" id="IPR051082">
    <property type="entry name" value="Pentapeptide-BTB/POZ_domain"/>
</dbReference>
<name>A0ABW6U7J9_9ACTN</name>
<sequence length="238" mass="25088">MTTHGGKTARGGKRTGAAFPEVKVPDVRLPPLRPHDGAELEPEGDYDGLAFTDAGFAGQSGIGARFLDCGLYRCALDETELAAARFTDCVLDGVRGVGTDLSKAGLRDVEILDARLGGTQLHGAALERVVVRGGKIDYLNLRGAALKDVTFEGVVLSEADFGGARLERVVFRDCTLRRADFTGARMTDVDLRTVAQLDIARGVDHLAGAVISPSQLLDLAPAFAAQIGVRVESSPVEG</sequence>
<dbReference type="SUPFAM" id="SSF141571">
    <property type="entry name" value="Pentapeptide repeat-like"/>
    <property type="match status" value="1"/>
</dbReference>